<dbReference type="EMBL" id="JBHSMU010000009">
    <property type="protein sequence ID" value="MFC5459814.1"/>
    <property type="molecule type" value="Genomic_DNA"/>
</dbReference>
<organism evidence="1 2">
    <name type="scientific">Massilia niabensis</name>
    <dbReference type="NCBI Taxonomy" id="544910"/>
    <lineage>
        <taxon>Bacteria</taxon>
        <taxon>Pseudomonadati</taxon>
        <taxon>Pseudomonadota</taxon>
        <taxon>Betaproteobacteria</taxon>
        <taxon>Burkholderiales</taxon>
        <taxon>Oxalobacteraceae</taxon>
        <taxon>Telluria group</taxon>
        <taxon>Massilia</taxon>
    </lineage>
</organism>
<dbReference type="Proteomes" id="UP001596050">
    <property type="component" value="Unassembled WGS sequence"/>
</dbReference>
<evidence type="ECO:0008006" key="3">
    <source>
        <dbReference type="Google" id="ProtNLM"/>
    </source>
</evidence>
<sequence>MRKPYLLAPLLAPLLLAGCVDDSATYYIDGNQHVLTVRATQDYFWSKEVRLDLIASRMPDCQRRIALGELPVSSLEVELFASGENEYTLRAGEQAWRVDTQGCKEMEAPEQVTGRPLGLFHLDDANKLIFEAAEAETPKG</sequence>
<gene>
    <name evidence="1" type="ORF">ACFPN5_08325</name>
</gene>
<dbReference type="RefSeq" id="WP_379782032.1">
    <property type="nucleotide sequence ID" value="NZ_JBHSMU010000009.1"/>
</dbReference>
<evidence type="ECO:0000313" key="2">
    <source>
        <dbReference type="Proteomes" id="UP001596050"/>
    </source>
</evidence>
<proteinExistence type="predicted"/>
<keyword evidence="2" id="KW-1185">Reference proteome</keyword>
<reference evidence="2" key="1">
    <citation type="journal article" date="2019" name="Int. J. Syst. Evol. Microbiol.">
        <title>The Global Catalogue of Microorganisms (GCM) 10K type strain sequencing project: providing services to taxonomists for standard genome sequencing and annotation.</title>
        <authorList>
            <consortium name="The Broad Institute Genomics Platform"/>
            <consortium name="The Broad Institute Genome Sequencing Center for Infectious Disease"/>
            <person name="Wu L."/>
            <person name="Ma J."/>
        </authorList>
    </citation>
    <scope>NUCLEOTIDE SEQUENCE [LARGE SCALE GENOMIC DNA]</scope>
    <source>
        <strain evidence="2">KACC 12649</strain>
    </source>
</reference>
<accession>A0ABW0L2A3</accession>
<evidence type="ECO:0000313" key="1">
    <source>
        <dbReference type="EMBL" id="MFC5459814.1"/>
    </source>
</evidence>
<dbReference type="PROSITE" id="PS51257">
    <property type="entry name" value="PROKAR_LIPOPROTEIN"/>
    <property type="match status" value="1"/>
</dbReference>
<protein>
    <recommendedName>
        <fullName evidence="3">Lipoprotein</fullName>
    </recommendedName>
</protein>
<comment type="caution">
    <text evidence="1">The sequence shown here is derived from an EMBL/GenBank/DDBJ whole genome shotgun (WGS) entry which is preliminary data.</text>
</comment>
<name>A0ABW0L2A3_9BURK</name>